<dbReference type="InterPro" id="IPR057626">
    <property type="entry name" value="S-S_Temptin"/>
</dbReference>
<gene>
    <name evidence="4" type="ORF">GAH_01091</name>
</gene>
<name>A0A0F7DBS3_9EURY</name>
<keyword evidence="5" id="KW-1185">Reference proteome</keyword>
<dbReference type="GeneID" id="24803666"/>
<dbReference type="AlphaFoldDB" id="A0A0F7DBS3"/>
<dbReference type="STRING" id="113653.GAH_01091"/>
<dbReference type="RefSeq" id="WP_048095172.1">
    <property type="nucleotide sequence ID" value="NZ_CP011267.1"/>
</dbReference>
<reference evidence="4 5" key="1">
    <citation type="submission" date="2015-04" db="EMBL/GenBank/DDBJ databases">
        <title>The complete genome sequence of the hyperthermophilic, obligate iron-reducing archaeon Geoglobus ahangari strain 234T.</title>
        <authorList>
            <person name="Manzella M.P."/>
            <person name="Holmes D.E."/>
            <person name="Rocheleau J.M."/>
            <person name="Chung A."/>
            <person name="Reguera G."/>
            <person name="Kashefi K."/>
        </authorList>
    </citation>
    <scope>NUCLEOTIDE SEQUENCE [LARGE SCALE GENOMIC DNA]</scope>
    <source>
        <strain evidence="4 5">234</strain>
    </source>
</reference>
<evidence type="ECO:0000313" key="4">
    <source>
        <dbReference type="EMBL" id="AKG91591.1"/>
    </source>
</evidence>
<dbReference type="EMBL" id="CP011267">
    <property type="protein sequence ID" value="AKG91591.1"/>
    <property type="molecule type" value="Genomic_DNA"/>
</dbReference>
<evidence type="ECO:0000256" key="1">
    <source>
        <dbReference type="SAM" id="MobiDB-lite"/>
    </source>
</evidence>
<evidence type="ECO:0000259" key="3">
    <source>
        <dbReference type="Pfam" id="PF24784"/>
    </source>
</evidence>
<evidence type="ECO:0000313" key="5">
    <source>
        <dbReference type="Proteomes" id="UP000034723"/>
    </source>
</evidence>
<dbReference type="InParanoid" id="A0A0F7DBS3"/>
<feature type="transmembrane region" description="Helical" evidence="2">
    <location>
        <begin position="106"/>
        <end position="124"/>
    </location>
</feature>
<dbReference type="Proteomes" id="UP000034723">
    <property type="component" value="Chromosome"/>
</dbReference>
<organism evidence="4 5">
    <name type="scientific">Geoglobus ahangari</name>
    <dbReference type="NCBI Taxonomy" id="113653"/>
    <lineage>
        <taxon>Archaea</taxon>
        <taxon>Methanobacteriati</taxon>
        <taxon>Methanobacteriota</taxon>
        <taxon>Archaeoglobi</taxon>
        <taxon>Archaeoglobales</taxon>
        <taxon>Archaeoglobaceae</taxon>
        <taxon>Geoglobus</taxon>
    </lineage>
</organism>
<feature type="region of interest" description="Disordered" evidence="1">
    <location>
        <begin position="77"/>
        <end position="101"/>
    </location>
</feature>
<dbReference type="Pfam" id="PF24784">
    <property type="entry name" value="Temptin_C"/>
    <property type="match status" value="1"/>
</dbReference>
<evidence type="ECO:0000256" key="2">
    <source>
        <dbReference type="SAM" id="Phobius"/>
    </source>
</evidence>
<dbReference type="OrthoDB" id="137627at2157"/>
<sequence length="127" mass="13673">MVQSLLKATVFAMLAISLLIQPSLARPEYMKEFKEYPDEIKRCTLCHVQSSGYGGLNPFGRDFAAEGGLTEKLLEMDSDGDGYSNGAELSSGSLPGNPERVDGKEAPGFVLILSAVVLVTVAFVRRS</sequence>
<dbReference type="KEGG" id="gah:GAH_01091"/>
<proteinExistence type="predicted"/>
<keyword evidence="2" id="KW-1133">Transmembrane helix</keyword>
<feature type="domain" description="Temptin Cys/Cys disulfide" evidence="3">
    <location>
        <begin position="44"/>
        <end position="90"/>
    </location>
</feature>
<keyword evidence="2" id="KW-0472">Membrane</keyword>
<protein>
    <recommendedName>
        <fullName evidence="3">Temptin Cys/Cys disulfide domain-containing protein</fullName>
    </recommendedName>
</protein>
<dbReference type="HOGENOM" id="CLU_1965460_0_0_2"/>
<accession>A0A0F7DBS3</accession>
<keyword evidence="2" id="KW-0812">Transmembrane</keyword>